<dbReference type="FunCoup" id="A0A2R6RQQ4">
    <property type="interactions" value="1956"/>
</dbReference>
<dbReference type="PROSITE" id="PS50868">
    <property type="entry name" value="POST_SET"/>
    <property type="match status" value="1"/>
</dbReference>
<dbReference type="SUPFAM" id="SSF88697">
    <property type="entry name" value="PUA domain-like"/>
    <property type="match status" value="1"/>
</dbReference>
<feature type="compositionally biased region" description="Low complexity" evidence="9">
    <location>
        <begin position="110"/>
        <end position="127"/>
    </location>
</feature>
<name>A0A2R6RQQ4_ACTCC</name>
<dbReference type="AlphaFoldDB" id="A0A2R6RQQ4"/>
<dbReference type="SMART" id="SM00468">
    <property type="entry name" value="PreSET"/>
    <property type="match status" value="1"/>
</dbReference>
<dbReference type="Pfam" id="PF00856">
    <property type="entry name" value="SET"/>
    <property type="match status" value="1"/>
</dbReference>
<evidence type="ECO:0000256" key="5">
    <source>
        <dbReference type="ARBA" id="ARBA00022691"/>
    </source>
</evidence>
<keyword evidence="5" id="KW-0949">S-adenosyl-L-methionine</keyword>
<evidence type="ECO:0000256" key="9">
    <source>
        <dbReference type="SAM" id="MobiDB-lite"/>
    </source>
</evidence>
<dbReference type="PANTHER" id="PTHR45660">
    <property type="entry name" value="HISTONE-LYSINE N-METHYLTRANSFERASE SETMAR"/>
    <property type="match status" value="1"/>
</dbReference>
<dbReference type="SUPFAM" id="SSF82199">
    <property type="entry name" value="SET domain"/>
    <property type="match status" value="1"/>
</dbReference>
<keyword evidence="3 14" id="KW-0489">Methyltransferase</keyword>
<dbReference type="PROSITE" id="PS51015">
    <property type="entry name" value="YDG"/>
    <property type="match status" value="1"/>
</dbReference>
<feature type="region of interest" description="Disordered" evidence="9">
    <location>
        <begin position="159"/>
        <end position="187"/>
    </location>
</feature>
<feature type="compositionally biased region" description="Polar residues" evidence="9">
    <location>
        <begin position="128"/>
        <end position="146"/>
    </location>
</feature>
<dbReference type="Pfam" id="PF05033">
    <property type="entry name" value="Pre-SET"/>
    <property type="match status" value="1"/>
</dbReference>
<gene>
    <name evidence="14" type="ORF">CEY00_Acc02667</name>
</gene>
<feature type="domain" description="YDG" evidence="13">
    <location>
        <begin position="272"/>
        <end position="421"/>
    </location>
</feature>
<evidence type="ECO:0000259" key="11">
    <source>
        <dbReference type="PROSITE" id="PS50867"/>
    </source>
</evidence>
<reference evidence="14 15" key="1">
    <citation type="submission" date="2017-07" db="EMBL/GenBank/DDBJ databases">
        <title>An improved, manually edited Actinidia chinensis var. chinensis (kiwifruit) genome highlights the challenges associated with draft genomes and gene prediction in plants.</title>
        <authorList>
            <person name="Pilkington S."/>
            <person name="Crowhurst R."/>
            <person name="Hilario E."/>
            <person name="Nardozza S."/>
            <person name="Fraser L."/>
            <person name="Peng Y."/>
            <person name="Gunaseelan K."/>
            <person name="Simpson R."/>
            <person name="Tahir J."/>
            <person name="Deroles S."/>
            <person name="Templeton K."/>
            <person name="Luo Z."/>
            <person name="Davy M."/>
            <person name="Cheng C."/>
            <person name="Mcneilage M."/>
            <person name="Scaglione D."/>
            <person name="Liu Y."/>
            <person name="Zhang Q."/>
            <person name="Datson P."/>
            <person name="De Silva N."/>
            <person name="Gardiner S."/>
            <person name="Bassett H."/>
            <person name="Chagne D."/>
            <person name="Mccallum J."/>
            <person name="Dzierzon H."/>
            <person name="Deng C."/>
            <person name="Wang Y.-Y."/>
            <person name="Barron N."/>
            <person name="Manako K."/>
            <person name="Bowen J."/>
            <person name="Foster T."/>
            <person name="Erridge Z."/>
            <person name="Tiffin H."/>
            <person name="Waite C."/>
            <person name="Davies K."/>
            <person name="Grierson E."/>
            <person name="Laing W."/>
            <person name="Kirk R."/>
            <person name="Chen X."/>
            <person name="Wood M."/>
            <person name="Montefiori M."/>
            <person name="Brummell D."/>
            <person name="Schwinn K."/>
            <person name="Catanach A."/>
            <person name="Fullerton C."/>
            <person name="Li D."/>
            <person name="Meiyalaghan S."/>
            <person name="Nieuwenhuizen N."/>
            <person name="Read N."/>
            <person name="Prakash R."/>
            <person name="Hunter D."/>
            <person name="Zhang H."/>
            <person name="Mckenzie M."/>
            <person name="Knabel M."/>
            <person name="Harris A."/>
            <person name="Allan A."/>
            <person name="Chen A."/>
            <person name="Janssen B."/>
            <person name="Plunkett B."/>
            <person name="Dwamena C."/>
            <person name="Voogd C."/>
            <person name="Leif D."/>
            <person name="Lafferty D."/>
            <person name="Souleyre E."/>
            <person name="Varkonyi-Gasic E."/>
            <person name="Gambi F."/>
            <person name="Hanley J."/>
            <person name="Yao J.-L."/>
            <person name="Cheung J."/>
            <person name="David K."/>
            <person name="Warren B."/>
            <person name="Marsh K."/>
            <person name="Snowden K."/>
            <person name="Lin-Wang K."/>
            <person name="Brian L."/>
            <person name="Martinez-Sanchez M."/>
            <person name="Wang M."/>
            <person name="Ileperuma N."/>
            <person name="Macnee N."/>
            <person name="Campin R."/>
            <person name="Mcatee P."/>
            <person name="Drummond R."/>
            <person name="Espley R."/>
            <person name="Ireland H."/>
            <person name="Wu R."/>
            <person name="Atkinson R."/>
            <person name="Karunairetnam S."/>
            <person name="Bulley S."/>
            <person name="Chunkath S."/>
            <person name="Hanley Z."/>
            <person name="Storey R."/>
            <person name="Thrimawithana A."/>
            <person name="Thomson S."/>
            <person name="David C."/>
            <person name="Testolin R."/>
        </authorList>
    </citation>
    <scope>NUCLEOTIDE SEQUENCE [LARGE SCALE GENOMIC DNA]</scope>
    <source>
        <strain evidence="15">cv. Red5</strain>
        <tissue evidence="14">Young leaf</tissue>
    </source>
</reference>
<feature type="region of interest" description="Disordered" evidence="9">
    <location>
        <begin position="73"/>
        <end position="146"/>
    </location>
</feature>
<dbReference type="Gramene" id="PSS32368">
    <property type="protein sequence ID" value="PSS32368"/>
    <property type="gene ID" value="CEY00_Acc02667"/>
</dbReference>
<dbReference type="PROSITE" id="PS50867">
    <property type="entry name" value="PRE_SET"/>
    <property type="match status" value="1"/>
</dbReference>
<proteinExistence type="predicted"/>
<dbReference type="InterPro" id="IPR046341">
    <property type="entry name" value="SET_dom_sf"/>
</dbReference>
<dbReference type="OrthoDB" id="5792673at2759"/>
<evidence type="ECO:0000256" key="6">
    <source>
        <dbReference type="ARBA" id="ARBA00022853"/>
    </source>
</evidence>
<keyword evidence="15" id="KW-1185">Reference proteome</keyword>
<reference evidence="15" key="2">
    <citation type="journal article" date="2018" name="BMC Genomics">
        <title>A manually annotated Actinidia chinensis var. chinensis (kiwifruit) genome highlights the challenges associated with draft genomes and gene prediction in plants.</title>
        <authorList>
            <person name="Pilkington S.M."/>
            <person name="Crowhurst R."/>
            <person name="Hilario E."/>
            <person name="Nardozza S."/>
            <person name="Fraser L."/>
            <person name="Peng Y."/>
            <person name="Gunaseelan K."/>
            <person name="Simpson R."/>
            <person name="Tahir J."/>
            <person name="Deroles S.C."/>
            <person name="Templeton K."/>
            <person name="Luo Z."/>
            <person name="Davy M."/>
            <person name="Cheng C."/>
            <person name="McNeilage M."/>
            <person name="Scaglione D."/>
            <person name="Liu Y."/>
            <person name="Zhang Q."/>
            <person name="Datson P."/>
            <person name="De Silva N."/>
            <person name="Gardiner S.E."/>
            <person name="Bassett H."/>
            <person name="Chagne D."/>
            <person name="McCallum J."/>
            <person name="Dzierzon H."/>
            <person name="Deng C."/>
            <person name="Wang Y.Y."/>
            <person name="Barron L."/>
            <person name="Manako K."/>
            <person name="Bowen J."/>
            <person name="Foster T.M."/>
            <person name="Erridge Z.A."/>
            <person name="Tiffin H."/>
            <person name="Waite C.N."/>
            <person name="Davies K.M."/>
            <person name="Grierson E.P."/>
            <person name="Laing W.A."/>
            <person name="Kirk R."/>
            <person name="Chen X."/>
            <person name="Wood M."/>
            <person name="Montefiori M."/>
            <person name="Brummell D.A."/>
            <person name="Schwinn K.E."/>
            <person name="Catanach A."/>
            <person name="Fullerton C."/>
            <person name="Li D."/>
            <person name="Meiyalaghan S."/>
            <person name="Nieuwenhuizen N."/>
            <person name="Read N."/>
            <person name="Prakash R."/>
            <person name="Hunter D."/>
            <person name="Zhang H."/>
            <person name="McKenzie M."/>
            <person name="Knabel M."/>
            <person name="Harris A."/>
            <person name="Allan A.C."/>
            <person name="Gleave A."/>
            <person name="Chen A."/>
            <person name="Janssen B.J."/>
            <person name="Plunkett B."/>
            <person name="Ampomah-Dwamena C."/>
            <person name="Voogd C."/>
            <person name="Leif D."/>
            <person name="Lafferty D."/>
            <person name="Souleyre E.J.F."/>
            <person name="Varkonyi-Gasic E."/>
            <person name="Gambi F."/>
            <person name="Hanley J."/>
            <person name="Yao J.L."/>
            <person name="Cheung J."/>
            <person name="David K.M."/>
            <person name="Warren B."/>
            <person name="Marsh K."/>
            <person name="Snowden K.C."/>
            <person name="Lin-Wang K."/>
            <person name="Brian L."/>
            <person name="Martinez-Sanchez M."/>
            <person name="Wang M."/>
            <person name="Ileperuma N."/>
            <person name="Macnee N."/>
            <person name="Campin R."/>
            <person name="McAtee P."/>
            <person name="Drummond R.S.M."/>
            <person name="Espley R.V."/>
            <person name="Ireland H.S."/>
            <person name="Wu R."/>
            <person name="Atkinson R.G."/>
            <person name="Karunairetnam S."/>
            <person name="Bulley S."/>
            <person name="Chunkath S."/>
            <person name="Hanley Z."/>
            <person name="Storey R."/>
            <person name="Thrimawithana A.H."/>
            <person name="Thomson S."/>
            <person name="David C."/>
            <person name="Testolin R."/>
            <person name="Huang H."/>
            <person name="Hellens R.P."/>
            <person name="Schaffer R.J."/>
        </authorList>
    </citation>
    <scope>NUCLEOTIDE SEQUENCE [LARGE SCALE GENOMIC DNA]</scope>
    <source>
        <strain evidence="15">cv. Red5</strain>
    </source>
</reference>
<evidence type="ECO:0000313" key="15">
    <source>
        <dbReference type="Proteomes" id="UP000241394"/>
    </source>
</evidence>
<dbReference type="GO" id="GO:0003690">
    <property type="term" value="F:double-stranded DNA binding"/>
    <property type="evidence" value="ECO:0007669"/>
    <property type="project" value="TreeGrafter"/>
</dbReference>
<feature type="domain" description="Post-SET" evidence="12">
    <location>
        <begin position="702"/>
        <end position="718"/>
    </location>
</feature>
<dbReference type="InterPro" id="IPR036987">
    <property type="entry name" value="SRA-YDG_sf"/>
</dbReference>
<evidence type="ECO:0000256" key="8">
    <source>
        <dbReference type="PROSITE-ProRule" id="PRU00358"/>
    </source>
</evidence>
<dbReference type="EMBL" id="NKQK01000003">
    <property type="protein sequence ID" value="PSS32368.1"/>
    <property type="molecule type" value="Genomic_DNA"/>
</dbReference>
<evidence type="ECO:0000256" key="4">
    <source>
        <dbReference type="ARBA" id="ARBA00022679"/>
    </source>
</evidence>
<dbReference type="Gene3D" id="2.30.280.10">
    <property type="entry name" value="SRA-YDG"/>
    <property type="match status" value="1"/>
</dbReference>
<dbReference type="InterPro" id="IPR007728">
    <property type="entry name" value="Pre-SET_dom"/>
</dbReference>
<organism evidence="14 15">
    <name type="scientific">Actinidia chinensis var. chinensis</name>
    <name type="common">Chinese soft-hair kiwi</name>
    <dbReference type="NCBI Taxonomy" id="1590841"/>
    <lineage>
        <taxon>Eukaryota</taxon>
        <taxon>Viridiplantae</taxon>
        <taxon>Streptophyta</taxon>
        <taxon>Embryophyta</taxon>
        <taxon>Tracheophyta</taxon>
        <taxon>Spermatophyta</taxon>
        <taxon>Magnoliopsida</taxon>
        <taxon>eudicotyledons</taxon>
        <taxon>Gunneridae</taxon>
        <taxon>Pentapetalae</taxon>
        <taxon>asterids</taxon>
        <taxon>Ericales</taxon>
        <taxon>Actinidiaceae</taxon>
        <taxon>Actinidia</taxon>
    </lineage>
</organism>
<dbReference type="InterPro" id="IPR001214">
    <property type="entry name" value="SET_dom"/>
</dbReference>
<feature type="domain" description="Pre-SET" evidence="11">
    <location>
        <begin position="496"/>
        <end position="557"/>
    </location>
</feature>
<dbReference type="InterPro" id="IPR003616">
    <property type="entry name" value="Post-SET_dom"/>
</dbReference>
<dbReference type="Pfam" id="PF02182">
    <property type="entry name" value="SAD_SRA"/>
    <property type="match status" value="1"/>
</dbReference>
<dbReference type="FunFam" id="2.30.280.10:FF:000003">
    <property type="entry name" value="Histone-lysine N-methyltransferase, H3 lysine-9 specific SUVH5"/>
    <property type="match status" value="1"/>
</dbReference>
<accession>A0A2R6RQQ4</accession>
<evidence type="ECO:0000256" key="2">
    <source>
        <dbReference type="ARBA" id="ARBA00022454"/>
    </source>
</evidence>
<keyword evidence="4 14" id="KW-0808">Transferase</keyword>
<keyword evidence="7 8" id="KW-0539">Nucleus</keyword>
<dbReference type="PANTHER" id="PTHR45660:SF13">
    <property type="entry name" value="HISTONE-LYSINE N-METHYLTRANSFERASE SETMAR"/>
    <property type="match status" value="1"/>
</dbReference>
<evidence type="ECO:0000256" key="3">
    <source>
        <dbReference type="ARBA" id="ARBA00022603"/>
    </source>
</evidence>
<dbReference type="Proteomes" id="UP000241394">
    <property type="component" value="Chromosome LG3"/>
</dbReference>
<dbReference type="Gene3D" id="2.170.270.10">
    <property type="entry name" value="SET domain"/>
    <property type="match status" value="1"/>
</dbReference>
<evidence type="ECO:0000256" key="7">
    <source>
        <dbReference type="ARBA" id="ARBA00023242"/>
    </source>
</evidence>
<dbReference type="GO" id="GO:0005634">
    <property type="term" value="C:nucleus"/>
    <property type="evidence" value="ECO:0007669"/>
    <property type="project" value="UniProtKB-SubCell"/>
</dbReference>
<dbReference type="InterPro" id="IPR051357">
    <property type="entry name" value="H3K9_HMTase_SUVAR3-9"/>
</dbReference>
<dbReference type="InParanoid" id="A0A2R6RQQ4"/>
<comment type="caution">
    <text evidence="14">The sequence shown here is derived from an EMBL/GenBank/DDBJ whole genome shotgun (WGS) entry which is preliminary data.</text>
</comment>
<dbReference type="InterPro" id="IPR003105">
    <property type="entry name" value="SRA_YDG"/>
</dbReference>
<dbReference type="STRING" id="1590841.A0A2R6RQQ4"/>
<dbReference type="GO" id="GO:0005694">
    <property type="term" value="C:chromosome"/>
    <property type="evidence" value="ECO:0007669"/>
    <property type="project" value="UniProtKB-SubCell"/>
</dbReference>
<dbReference type="GO" id="GO:0008270">
    <property type="term" value="F:zinc ion binding"/>
    <property type="evidence" value="ECO:0007669"/>
    <property type="project" value="InterPro"/>
</dbReference>
<feature type="compositionally biased region" description="Basic residues" evidence="9">
    <location>
        <begin position="164"/>
        <end position="176"/>
    </location>
</feature>
<dbReference type="PROSITE" id="PS51575">
    <property type="entry name" value="SAM_MT43_SUVAR39_2"/>
    <property type="match status" value="1"/>
</dbReference>
<keyword evidence="2" id="KW-0158">Chromosome</keyword>
<comment type="subcellular location">
    <subcellularLocation>
        <location evidence="1">Chromosome</location>
    </subcellularLocation>
    <subcellularLocation>
        <location evidence="8">Nucleus</location>
    </subcellularLocation>
</comment>
<dbReference type="SMART" id="SM00317">
    <property type="entry name" value="SET"/>
    <property type="match status" value="1"/>
</dbReference>
<dbReference type="InterPro" id="IPR015947">
    <property type="entry name" value="PUA-like_sf"/>
</dbReference>
<protein>
    <submittedName>
        <fullName evidence="14">Histone-lysine N-methyltransferase</fullName>
    </submittedName>
</protein>
<dbReference type="OMA" id="RAGTICM"/>
<sequence length="718" mass="79100">MMEQGLGSESVPVSGSVDKSRVLNVRPLRCLVPIFPSPPGMSSISSPQASPFVCVPPTGPFPPGVSPFFPFLIPTESQQNPQTPFAAPNQAKPIPSPVPITSFRTPTQHANGNAGSSRRSSRNRTTGDQSQSDADGYGDSQNQNDQYLSGFSMHVTSAEDMGKAGKKRGNSQRKTRSGREANTNTPDVDLDVVANDFLTSFNLMGFDTVRRADGDKETARYILMLYSLLRRRLTQVEDSKEATPGVTRRPDLRAGAILMNKGVRTNMTKRVGAVPGVEVGDIFFFRMEMCLVGLHAPSMGGIDYMSFKVSLDDEPVALSIVSSGSYEDNMEDGDALIYTGQGGILRRDKTMMDQKLEKGNLALEKSLHRGNEVRVIRGVKDEANPTPTAKIYLYDGLYKISESWVDKDKSGCSVFKYKLVRAGGQPEAFTLWKSIKQWKNDITSRVGVILPDLTSGAERLPVCLVNDVDHEKGPAYFTYFPSLKYPKPVDSLQSPLSCTCRGGCQPGDLNCPCIQKNGGALPYTSLGILMSFKSLIHECGSSCLCPPNCRNRISQAGLKVRLEVFRTKDKGWGLRSWDPIRAGAFICEYAGEVVDKSTIQFGSENEDDYIFDATRTYEPVEVMPGNSDDSPKLPFPLVINANKGGNVARFMNHSCTPNVYWQPVLREQSYLHIAFFAICHIPPMKELTYDYGTVQPGKAEPRRKKCLCGSLKCRGYFY</sequence>
<evidence type="ECO:0000313" key="14">
    <source>
        <dbReference type="EMBL" id="PSS32368.1"/>
    </source>
</evidence>
<evidence type="ECO:0000259" key="10">
    <source>
        <dbReference type="PROSITE" id="PS50280"/>
    </source>
</evidence>
<evidence type="ECO:0000259" key="12">
    <source>
        <dbReference type="PROSITE" id="PS50868"/>
    </source>
</evidence>
<evidence type="ECO:0000259" key="13">
    <source>
        <dbReference type="PROSITE" id="PS51015"/>
    </source>
</evidence>
<evidence type="ECO:0000256" key="1">
    <source>
        <dbReference type="ARBA" id="ARBA00004286"/>
    </source>
</evidence>
<feature type="domain" description="SET" evidence="10">
    <location>
        <begin position="560"/>
        <end position="692"/>
    </location>
</feature>
<keyword evidence="6" id="KW-0156">Chromatin regulator</keyword>
<dbReference type="PROSITE" id="PS50280">
    <property type="entry name" value="SET"/>
    <property type="match status" value="1"/>
</dbReference>
<dbReference type="GO" id="GO:0032259">
    <property type="term" value="P:methylation"/>
    <property type="evidence" value="ECO:0007669"/>
    <property type="project" value="UniProtKB-KW"/>
</dbReference>
<dbReference type="GO" id="GO:0042054">
    <property type="term" value="F:histone methyltransferase activity"/>
    <property type="evidence" value="ECO:0007669"/>
    <property type="project" value="InterPro"/>
</dbReference>
<dbReference type="InterPro" id="IPR025794">
    <property type="entry name" value="H3-K9-MeTrfase_plant"/>
</dbReference>
<dbReference type="SMART" id="SM00466">
    <property type="entry name" value="SRA"/>
    <property type="match status" value="1"/>
</dbReference>